<dbReference type="FunCoup" id="D3B528">
    <property type="interactions" value="719"/>
</dbReference>
<dbReference type="InterPro" id="IPR017938">
    <property type="entry name" value="Riboflavin_synthase-like_b-brl"/>
</dbReference>
<evidence type="ECO:0000313" key="17">
    <source>
        <dbReference type="Proteomes" id="UP000001396"/>
    </source>
</evidence>
<sequence>MLDLIESLLIEYAPTIIVVVLIVGTYLYMNRPPPPPPINRKIKTPAAPKPPKVQKSSSEKVLKIFFGTQTRTAEDFSRVIEKEAKKIGIPCEVVDLETYDPNDLSSEYFAMFLVATHGEGDPTDNAKEFYLWLTSEDRPSTLLANPAVPFTVFGLGNKTYEHYNAVARVFDRRLEELGGKRVFERGEGDDDATLEEDFLHWKKNMWVTVCEYLGYELKSSEDDKFTPRFRMITLTEENYDVNNSYIRVNPPKIKPKLSNNGSVIYDIKNPYLATVVENKELHSSESDRSCKHIEFDIGENLSYLVGDHLGIYPVNESALVEQLLLRLGVDGDTKFAMVPHDKAGSVIEASVGPMTVRKALSEVLDITNPPRKSILRTLAEYTQVEEEKKRLIRLASEEAADEYNEFIKHDFRTIGELLQNFPGINPPISHFLEFMPRLPARYYSISSSLNATPGRVTITSVVVNFNTPTGRFHNGVCSTWLANLKVGDKVPMFVRESHFRLPSHYTSAVASDKPAPPMIMVGPGTGFAPFRGFLQEIQHRLSTKQISEQFDNILYFGCRGSNIDYLYKEEMVVYQQSSSLKTLTVAFSRETAEKTYVQHKMASDKEKIWSLISNGGYFYVCGDARSMAKSVNQTLIQIIKEYGSKDDNAAQQLIEDMQKSGRYLQDVWF</sequence>
<dbReference type="FunFam" id="3.40.50.80:FF:000001">
    <property type="entry name" value="NADPH--cytochrome P450 reductase 1"/>
    <property type="match status" value="1"/>
</dbReference>
<feature type="transmembrane region" description="Helical" evidence="13">
    <location>
        <begin position="12"/>
        <end position="29"/>
    </location>
</feature>
<dbReference type="InterPro" id="IPR001433">
    <property type="entry name" value="OxRdtase_FAD/NAD-bd"/>
</dbReference>
<evidence type="ECO:0000256" key="13">
    <source>
        <dbReference type="SAM" id="Phobius"/>
    </source>
</evidence>
<dbReference type="Pfam" id="PF00175">
    <property type="entry name" value="NAD_binding_1"/>
    <property type="match status" value="1"/>
</dbReference>
<feature type="domain" description="Flavodoxin-like" evidence="14">
    <location>
        <begin position="62"/>
        <end position="206"/>
    </location>
</feature>
<dbReference type="PROSITE" id="PS50902">
    <property type="entry name" value="FLAVODOXIN_LIKE"/>
    <property type="match status" value="1"/>
</dbReference>
<dbReference type="SUPFAM" id="SSF63380">
    <property type="entry name" value="Riboflavin synthase domain-like"/>
    <property type="match status" value="1"/>
</dbReference>
<dbReference type="Gene3D" id="3.40.50.80">
    <property type="entry name" value="Nucleotide-binding domain of ferredoxin-NADP reductase (FNR) module"/>
    <property type="match status" value="1"/>
</dbReference>
<keyword evidence="7" id="KW-0274">FAD</keyword>
<evidence type="ECO:0000256" key="8">
    <source>
        <dbReference type="ARBA" id="ARBA00022857"/>
    </source>
</evidence>
<keyword evidence="3" id="KW-0285">Flavoprotein</keyword>
<feature type="domain" description="FAD-binding FR-type" evidence="15">
    <location>
        <begin position="268"/>
        <end position="502"/>
    </location>
</feature>
<evidence type="ECO:0000256" key="1">
    <source>
        <dbReference type="ARBA" id="ARBA00001917"/>
    </source>
</evidence>
<dbReference type="PROSITE" id="PS51384">
    <property type="entry name" value="FAD_FR"/>
    <property type="match status" value="1"/>
</dbReference>
<evidence type="ECO:0000256" key="11">
    <source>
        <dbReference type="ARBA" id="ARBA00023136"/>
    </source>
</evidence>
<evidence type="ECO:0000256" key="2">
    <source>
        <dbReference type="ARBA" id="ARBA00001974"/>
    </source>
</evidence>
<dbReference type="OMA" id="QKRYQRD"/>
<comment type="function">
    <text evidence="12">This enzyme is required for electron transfer from NADP to cytochrome P450.</text>
</comment>
<dbReference type="InterPro" id="IPR001709">
    <property type="entry name" value="Flavoprot_Pyr_Nucl_cyt_Rdtase"/>
</dbReference>
<dbReference type="GO" id="GO:0003958">
    <property type="term" value="F:NADPH-hemoprotein reductase activity"/>
    <property type="evidence" value="ECO:0007669"/>
    <property type="project" value="UniProtKB-EC"/>
</dbReference>
<dbReference type="Pfam" id="PF00258">
    <property type="entry name" value="Flavodoxin_1"/>
    <property type="match status" value="1"/>
</dbReference>
<keyword evidence="17" id="KW-1185">Reference proteome</keyword>
<evidence type="ECO:0000256" key="9">
    <source>
        <dbReference type="ARBA" id="ARBA00022989"/>
    </source>
</evidence>
<dbReference type="InParanoid" id="D3B528"/>
<comment type="similarity">
    <text evidence="12">In the C-terminal section; belongs to the flavoprotein pyridine nucleotide cytochrome reductase family.</text>
</comment>
<dbReference type="InterPro" id="IPR039261">
    <property type="entry name" value="FNR_nucleotide-bd"/>
</dbReference>
<dbReference type="PIRSF" id="PIRSF000208">
    <property type="entry name" value="P450R"/>
    <property type="match status" value="1"/>
</dbReference>
<dbReference type="EC" id="1.6.2.4" evidence="12"/>
<organism evidence="16 17">
    <name type="scientific">Heterostelium pallidum (strain ATCC 26659 / Pp 5 / PN500)</name>
    <name type="common">Cellular slime mold</name>
    <name type="synonym">Polysphondylium pallidum</name>
    <dbReference type="NCBI Taxonomy" id="670386"/>
    <lineage>
        <taxon>Eukaryota</taxon>
        <taxon>Amoebozoa</taxon>
        <taxon>Evosea</taxon>
        <taxon>Eumycetozoa</taxon>
        <taxon>Dictyostelia</taxon>
        <taxon>Acytosteliales</taxon>
        <taxon>Acytosteliaceae</taxon>
        <taxon>Heterostelium</taxon>
    </lineage>
</organism>
<dbReference type="GO" id="GO:0050660">
    <property type="term" value="F:flavin adenine dinucleotide binding"/>
    <property type="evidence" value="ECO:0007669"/>
    <property type="project" value="TreeGrafter"/>
</dbReference>
<keyword evidence="10 12" id="KW-0560">Oxidoreductase</keyword>
<evidence type="ECO:0000313" key="16">
    <source>
        <dbReference type="EMBL" id="EFA83496.1"/>
    </source>
</evidence>
<comment type="catalytic activity">
    <reaction evidence="12">
        <text>2 oxidized [cytochrome P450] + NADPH = 2 reduced [cytochrome P450] + NADP(+) + H(+)</text>
        <dbReference type="Rhea" id="RHEA:24040"/>
        <dbReference type="Rhea" id="RHEA-COMP:14627"/>
        <dbReference type="Rhea" id="RHEA-COMP:14628"/>
        <dbReference type="ChEBI" id="CHEBI:15378"/>
        <dbReference type="ChEBI" id="CHEBI:55376"/>
        <dbReference type="ChEBI" id="CHEBI:57783"/>
        <dbReference type="ChEBI" id="CHEBI:58349"/>
        <dbReference type="ChEBI" id="CHEBI:60344"/>
        <dbReference type="EC" id="1.6.2.4"/>
    </reaction>
</comment>
<evidence type="ECO:0000256" key="6">
    <source>
        <dbReference type="ARBA" id="ARBA00022824"/>
    </source>
</evidence>
<dbReference type="Proteomes" id="UP000001396">
    <property type="component" value="Unassembled WGS sequence"/>
</dbReference>
<dbReference type="EMBL" id="ADBJ01000014">
    <property type="protein sequence ID" value="EFA83496.1"/>
    <property type="molecule type" value="Genomic_DNA"/>
</dbReference>
<evidence type="ECO:0000259" key="15">
    <source>
        <dbReference type="PROSITE" id="PS51384"/>
    </source>
</evidence>
<dbReference type="AlphaFoldDB" id="D3B528"/>
<reference evidence="16 17" key="1">
    <citation type="journal article" date="2011" name="Genome Res.">
        <title>Phylogeny-wide analysis of social amoeba genomes highlights ancient origins for complex intercellular communication.</title>
        <authorList>
            <person name="Heidel A.J."/>
            <person name="Lawal H.M."/>
            <person name="Felder M."/>
            <person name="Schilde C."/>
            <person name="Helps N.R."/>
            <person name="Tunggal B."/>
            <person name="Rivero F."/>
            <person name="John U."/>
            <person name="Schleicher M."/>
            <person name="Eichinger L."/>
            <person name="Platzer M."/>
            <person name="Noegel A.A."/>
            <person name="Schaap P."/>
            <person name="Gloeckner G."/>
        </authorList>
    </citation>
    <scope>NUCLEOTIDE SEQUENCE [LARGE SCALE GENOMIC DNA]</scope>
    <source>
        <strain evidence="17">ATCC 26659 / Pp 5 / PN500</strain>
    </source>
</reference>
<evidence type="ECO:0000256" key="7">
    <source>
        <dbReference type="ARBA" id="ARBA00022827"/>
    </source>
</evidence>
<dbReference type="Gene3D" id="1.20.990.10">
    <property type="entry name" value="NADPH-cytochrome p450 Reductase, Chain A, domain 3"/>
    <property type="match status" value="1"/>
</dbReference>
<proteinExistence type="inferred from homology"/>
<protein>
    <recommendedName>
        <fullName evidence="12">NADPH--cytochrome P450 reductase</fullName>
        <ecNumber evidence="12">1.6.2.4</ecNumber>
    </recommendedName>
</protein>
<dbReference type="InterPro" id="IPR008254">
    <property type="entry name" value="Flavodoxin/NO_synth"/>
</dbReference>
<evidence type="ECO:0000256" key="12">
    <source>
        <dbReference type="PIRNR" id="PIRNR000208"/>
    </source>
</evidence>
<dbReference type="PANTHER" id="PTHR19384">
    <property type="entry name" value="NITRIC OXIDE SYNTHASE-RELATED"/>
    <property type="match status" value="1"/>
</dbReference>
<dbReference type="InterPro" id="IPR017927">
    <property type="entry name" value="FAD-bd_FR_type"/>
</dbReference>
<dbReference type="Gene3D" id="3.40.50.360">
    <property type="match status" value="1"/>
</dbReference>
<accession>D3B528</accession>
<dbReference type="Gene3D" id="2.40.30.10">
    <property type="entry name" value="Translation factors"/>
    <property type="match status" value="1"/>
</dbReference>
<evidence type="ECO:0000256" key="10">
    <source>
        <dbReference type="ARBA" id="ARBA00023002"/>
    </source>
</evidence>
<evidence type="ECO:0000256" key="3">
    <source>
        <dbReference type="ARBA" id="ARBA00022630"/>
    </source>
</evidence>
<dbReference type="PRINTS" id="PR00369">
    <property type="entry name" value="FLAVODOXIN"/>
</dbReference>
<keyword evidence="5 13" id="KW-0812">Transmembrane</keyword>
<comment type="cofactor">
    <cofactor evidence="2">
        <name>FAD</name>
        <dbReference type="ChEBI" id="CHEBI:57692"/>
    </cofactor>
</comment>
<dbReference type="Pfam" id="PF00667">
    <property type="entry name" value="FAD_binding_1"/>
    <property type="match status" value="1"/>
</dbReference>
<dbReference type="PANTHER" id="PTHR19384:SF17">
    <property type="entry name" value="NADPH--CYTOCHROME P450 REDUCTASE"/>
    <property type="match status" value="1"/>
</dbReference>
<dbReference type="STRING" id="670386.D3B528"/>
<gene>
    <name evidence="16" type="primary">redB</name>
    <name evidence="16" type="ORF">PPL_03538</name>
</gene>
<name>D3B528_HETP5</name>
<evidence type="ECO:0000256" key="4">
    <source>
        <dbReference type="ARBA" id="ARBA00022643"/>
    </source>
</evidence>
<dbReference type="GeneID" id="31359025"/>
<keyword evidence="6 12" id="KW-0256">Endoplasmic reticulum</keyword>
<dbReference type="GO" id="GO:0005829">
    <property type="term" value="C:cytosol"/>
    <property type="evidence" value="ECO:0007669"/>
    <property type="project" value="TreeGrafter"/>
</dbReference>
<comment type="subcellular location">
    <subcellularLocation>
        <location evidence="12">Endoplasmic reticulum membrane</location>
    </subcellularLocation>
</comment>
<dbReference type="RefSeq" id="XP_020435613.1">
    <property type="nucleotide sequence ID" value="XM_020574468.1"/>
</dbReference>
<comment type="cofactor">
    <cofactor evidence="1">
        <name>FMN</name>
        <dbReference type="ChEBI" id="CHEBI:58210"/>
    </cofactor>
</comment>
<dbReference type="InterPro" id="IPR029039">
    <property type="entry name" value="Flavoprotein-like_sf"/>
</dbReference>
<dbReference type="FunFam" id="1.20.990.10:FF:000001">
    <property type="entry name" value="NADPH--cytochrome P450 reductase"/>
    <property type="match status" value="1"/>
</dbReference>
<evidence type="ECO:0000256" key="5">
    <source>
        <dbReference type="ARBA" id="ARBA00022692"/>
    </source>
</evidence>
<dbReference type="InterPro" id="IPR023173">
    <property type="entry name" value="NADPH_Cyt_P450_Rdtase_alpha"/>
</dbReference>
<keyword evidence="4" id="KW-0288">FMN</keyword>
<dbReference type="SUPFAM" id="SSF52343">
    <property type="entry name" value="Ferredoxin reductase-like, C-terminal NADP-linked domain"/>
    <property type="match status" value="1"/>
</dbReference>
<dbReference type="GO" id="GO:0005789">
    <property type="term" value="C:endoplasmic reticulum membrane"/>
    <property type="evidence" value="ECO:0007669"/>
    <property type="project" value="UniProtKB-SubCell"/>
</dbReference>
<keyword evidence="8 12" id="KW-0521">NADP</keyword>
<dbReference type="InterPro" id="IPR003097">
    <property type="entry name" value="CysJ-like_FAD-binding"/>
</dbReference>
<dbReference type="InterPro" id="IPR001094">
    <property type="entry name" value="Flavdoxin-like"/>
</dbReference>
<dbReference type="SUPFAM" id="SSF52218">
    <property type="entry name" value="Flavoproteins"/>
    <property type="match status" value="1"/>
</dbReference>
<dbReference type="PRINTS" id="PR00371">
    <property type="entry name" value="FPNCR"/>
</dbReference>
<keyword evidence="9 13" id="KW-1133">Transmembrane helix</keyword>
<comment type="caution">
    <text evidence="16">The sequence shown here is derived from an EMBL/GenBank/DDBJ whole genome shotgun (WGS) entry which is preliminary data.</text>
</comment>
<dbReference type="GO" id="GO:0010181">
    <property type="term" value="F:FMN binding"/>
    <property type="evidence" value="ECO:0007669"/>
    <property type="project" value="InterPro"/>
</dbReference>
<dbReference type="InterPro" id="IPR023208">
    <property type="entry name" value="P450R"/>
</dbReference>
<keyword evidence="11 12" id="KW-0472">Membrane</keyword>
<evidence type="ECO:0000259" key="14">
    <source>
        <dbReference type="PROSITE" id="PS50902"/>
    </source>
</evidence>